<dbReference type="OrthoDB" id="9789030at2"/>
<dbReference type="InterPro" id="IPR017896">
    <property type="entry name" value="4Fe4S_Fe-S-bd"/>
</dbReference>
<evidence type="ECO:0000313" key="8">
    <source>
        <dbReference type="Proteomes" id="UP000006034"/>
    </source>
</evidence>
<keyword evidence="8" id="KW-1185">Reference proteome</keyword>
<dbReference type="InterPro" id="IPR054822">
    <property type="entry name" value="DsrO-like"/>
</dbReference>
<evidence type="ECO:0000256" key="4">
    <source>
        <dbReference type="ARBA" id="ARBA00023014"/>
    </source>
</evidence>
<sequence>MKSRRDFLKIAGLSAFALGTASALTLATGSKASALPAGTAPAKGSYTNEPDALHAKRWAMVIDTRKFTSPEHFQRVIDACHHAHNVPTIPGNQDVKWIWTDKYAHVFPDDVNAYMPEKFLHGDFLLLCNHCENPPCVRVCPTAATFKREDGIVVMDPHRCIGCRFCMAGCPFGARSFNFRDPQPYVKDVNPEFPMRTRGVVEKCTFCTERLAQGKLPACVEASEGAMIFGDLNDPGSPVRQALSENFTIRRKPTLGTQPGVYYII</sequence>
<proteinExistence type="predicted"/>
<evidence type="ECO:0000259" key="6">
    <source>
        <dbReference type="PROSITE" id="PS51379"/>
    </source>
</evidence>
<accession>E5Y836</accession>
<keyword evidence="3" id="KW-0408">Iron</keyword>
<evidence type="ECO:0000313" key="7">
    <source>
        <dbReference type="EMBL" id="EFV43843.1"/>
    </source>
</evidence>
<dbReference type="NCBIfam" id="NF045797">
    <property type="entry name" value="DsrO"/>
    <property type="match status" value="1"/>
</dbReference>
<name>E5Y836_BILW3</name>
<evidence type="ECO:0000256" key="2">
    <source>
        <dbReference type="ARBA" id="ARBA00022723"/>
    </source>
</evidence>
<gene>
    <name evidence="7" type="ORF">HMPREF0179_02351</name>
</gene>
<dbReference type="InterPro" id="IPR017900">
    <property type="entry name" value="4Fe4S_Fe_S_CS"/>
</dbReference>
<dbReference type="HOGENOM" id="CLU_043374_1_0_7"/>
<dbReference type="PROSITE" id="PS51379">
    <property type="entry name" value="4FE4S_FER_2"/>
    <property type="match status" value="1"/>
</dbReference>
<keyword evidence="5" id="KW-0732">Signal</keyword>
<dbReference type="STRING" id="563192.HMPREF0179_02351"/>
<evidence type="ECO:0000256" key="1">
    <source>
        <dbReference type="ARBA" id="ARBA00022485"/>
    </source>
</evidence>
<reference evidence="7 8" key="1">
    <citation type="submission" date="2010-10" db="EMBL/GenBank/DDBJ databases">
        <authorList>
            <consortium name="The Broad Institute Genome Sequencing Platform"/>
            <person name="Ward D."/>
            <person name="Earl A."/>
            <person name="Feldgarden M."/>
            <person name="Young S.K."/>
            <person name="Gargeya S."/>
            <person name="Zeng Q."/>
            <person name="Alvarado L."/>
            <person name="Berlin A."/>
            <person name="Bochicchio J."/>
            <person name="Chapman S.B."/>
            <person name="Chen Z."/>
            <person name="Freedman E."/>
            <person name="Gellesch M."/>
            <person name="Goldberg J."/>
            <person name="Griggs A."/>
            <person name="Gujja S."/>
            <person name="Heilman E."/>
            <person name="Heiman D."/>
            <person name="Howarth C."/>
            <person name="Mehta T."/>
            <person name="Neiman D."/>
            <person name="Pearson M."/>
            <person name="Roberts A."/>
            <person name="Saif S."/>
            <person name="Shea T."/>
            <person name="Shenoy N."/>
            <person name="Sisk P."/>
            <person name="Stolte C."/>
            <person name="Sykes S."/>
            <person name="White J."/>
            <person name="Yandava C."/>
            <person name="Allen-Vercoe E."/>
            <person name="Sibley C."/>
            <person name="Ambrose C.E."/>
            <person name="Strauss J."/>
            <person name="Daigneault M."/>
            <person name="Haas B."/>
            <person name="Nusbaum C."/>
            <person name="Birren B."/>
        </authorList>
    </citation>
    <scope>NUCLEOTIDE SEQUENCE [LARGE SCALE GENOMIC DNA]</scope>
    <source>
        <strain evidence="7 8">3_1_6</strain>
    </source>
</reference>
<dbReference type="Pfam" id="PF13247">
    <property type="entry name" value="Fer4_11"/>
    <property type="match status" value="1"/>
</dbReference>
<dbReference type="GeneID" id="78085493"/>
<feature type="domain" description="4Fe-4S ferredoxin-type" evidence="6">
    <location>
        <begin position="151"/>
        <end position="180"/>
    </location>
</feature>
<dbReference type="EMBL" id="ADCP02000001">
    <property type="protein sequence ID" value="EFV43843.1"/>
    <property type="molecule type" value="Genomic_DNA"/>
</dbReference>
<dbReference type="PANTHER" id="PTHR43177">
    <property type="entry name" value="PROTEIN NRFC"/>
    <property type="match status" value="1"/>
</dbReference>
<feature type="chain" id="PRO_5003203042" description="4Fe-4S ferredoxin-type domain-containing protein" evidence="5">
    <location>
        <begin position="24"/>
        <end position="265"/>
    </location>
</feature>
<dbReference type="PANTHER" id="PTHR43177:SF3">
    <property type="entry name" value="PROTEIN NRFC HOMOLOG"/>
    <property type="match status" value="1"/>
</dbReference>
<dbReference type="eggNOG" id="COG0437">
    <property type="taxonomic scope" value="Bacteria"/>
</dbReference>
<protein>
    <recommendedName>
        <fullName evidence="6">4Fe-4S ferredoxin-type domain-containing protein</fullName>
    </recommendedName>
</protein>
<dbReference type="RefSeq" id="WP_005028188.1">
    <property type="nucleotide sequence ID" value="NZ_KE150238.1"/>
</dbReference>
<dbReference type="PROSITE" id="PS51318">
    <property type="entry name" value="TAT"/>
    <property type="match status" value="1"/>
</dbReference>
<dbReference type="Proteomes" id="UP000006034">
    <property type="component" value="Unassembled WGS sequence"/>
</dbReference>
<dbReference type="GO" id="GO:0046872">
    <property type="term" value="F:metal ion binding"/>
    <property type="evidence" value="ECO:0007669"/>
    <property type="project" value="UniProtKB-KW"/>
</dbReference>
<dbReference type="SUPFAM" id="SSF54862">
    <property type="entry name" value="4Fe-4S ferredoxins"/>
    <property type="match status" value="1"/>
</dbReference>
<reference evidence="7 8" key="2">
    <citation type="submission" date="2013-04" db="EMBL/GenBank/DDBJ databases">
        <title>The Genome Sequence of Bilophila wadsworthia 3_1_6.</title>
        <authorList>
            <consortium name="The Broad Institute Genomics Platform"/>
            <person name="Earl A."/>
            <person name="Ward D."/>
            <person name="Feldgarden M."/>
            <person name="Gevers D."/>
            <person name="Sibley C."/>
            <person name="Strauss J."/>
            <person name="Allen-Vercoe E."/>
            <person name="Walker B."/>
            <person name="Young S."/>
            <person name="Zeng Q."/>
            <person name="Gargeya S."/>
            <person name="Fitzgerald M."/>
            <person name="Haas B."/>
            <person name="Abouelleil A."/>
            <person name="Allen A.W."/>
            <person name="Alvarado L."/>
            <person name="Arachchi H.M."/>
            <person name="Berlin A.M."/>
            <person name="Chapman S.B."/>
            <person name="Gainer-Dewar J."/>
            <person name="Goldberg J."/>
            <person name="Griggs A."/>
            <person name="Gujja S."/>
            <person name="Hansen M."/>
            <person name="Howarth C."/>
            <person name="Imamovic A."/>
            <person name="Ireland A."/>
            <person name="Larimer J."/>
            <person name="McCowan C."/>
            <person name="Murphy C."/>
            <person name="Pearson M."/>
            <person name="Poon T.W."/>
            <person name="Priest M."/>
            <person name="Roberts A."/>
            <person name="Saif S."/>
            <person name="Shea T."/>
            <person name="Sisk P."/>
            <person name="Sykes S."/>
            <person name="Wortman J."/>
            <person name="Nusbaum C."/>
            <person name="Birren B."/>
        </authorList>
    </citation>
    <scope>NUCLEOTIDE SEQUENCE [LARGE SCALE GENOMIC DNA]</scope>
    <source>
        <strain evidence="7 8">3_1_6</strain>
    </source>
</reference>
<dbReference type="Gene3D" id="3.30.70.20">
    <property type="match status" value="2"/>
</dbReference>
<dbReference type="CDD" id="cd10551">
    <property type="entry name" value="PsrB"/>
    <property type="match status" value="1"/>
</dbReference>
<feature type="signal peptide" evidence="5">
    <location>
        <begin position="1"/>
        <end position="23"/>
    </location>
</feature>
<organism evidence="7 8">
    <name type="scientific">Bilophila wadsworthia (strain 3_1_6)</name>
    <dbReference type="NCBI Taxonomy" id="563192"/>
    <lineage>
        <taxon>Bacteria</taxon>
        <taxon>Pseudomonadati</taxon>
        <taxon>Thermodesulfobacteriota</taxon>
        <taxon>Desulfovibrionia</taxon>
        <taxon>Desulfovibrionales</taxon>
        <taxon>Desulfovibrionaceae</taxon>
        <taxon>Bilophila</taxon>
    </lineage>
</organism>
<dbReference type="PROSITE" id="PS00198">
    <property type="entry name" value="4FE4S_FER_1"/>
    <property type="match status" value="1"/>
</dbReference>
<evidence type="ECO:0000256" key="3">
    <source>
        <dbReference type="ARBA" id="ARBA00023004"/>
    </source>
</evidence>
<comment type="caution">
    <text evidence="7">The sequence shown here is derived from an EMBL/GenBank/DDBJ whole genome shotgun (WGS) entry which is preliminary data.</text>
</comment>
<keyword evidence="4" id="KW-0411">Iron-sulfur</keyword>
<evidence type="ECO:0000256" key="5">
    <source>
        <dbReference type="SAM" id="SignalP"/>
    </source>
</evidence>
<dbReference type="GO" id="GO:0051539">
    <property type="term" value="F:4 iron, 4 sulfur cluster binding"/>
    <property type="evidence" value="ECO:0007669"/>
    <property type="project" value="UniProtKB-KW"/>
</dbReference>
<keyword evidence="2" id="KW-0479">Metal-binding</keyword>
<dbReference type="InterPro" id="IPR050954">
    <property type="entry name" value="ET_IronSulfur_Cluster-Binding"/>
</dbReference>
<dbReference type="InterPro" id="IPR006311">
    <property type="entry name" value="TAT_signal"/>
</dbReference>
<keyword evidence="1" id="KW-0004">4Fe-4S</keyword>
<dbReference type="AlphaFoldDB" id="E5Y836"/>